<evidence type="ECO:0000313" key="2">
    <source>
        <dbReference type="Proteomes" id="UP001162992"/>
    </source>
</evidence>
<dbReference type="EMBL" id="CM055092">
    <property type="protein sequence ID" value="KAJ7569846.1"/>
    <property type="molecule type" value="Genomic_DNA"/>
</dbReference>
<gene>
    <name evidence="1" type="ORF">O6H91_01G097600</name>
</gene>
<dbReference type="Proteomes" id="UP001162992">
    <property type="component" value="Chromosome 1"/>
</dbReference>
<reference evidence="2" key="1">
    <citation type="journal article" date="2024" name="Proc. Natl. Acad. Sci. U.S.A.">
        <title>Extraordinary preservation of gene collinearity over three hundred million years revealed in homosporous lycophytes.</title>
        <authorList>
            <person name="Li C."/>
            <person name="Wickell D."/>
            <person name="Kuo L.Y."/>
            <person name="Chen X."/>
            <person name="Nie B."/>
            <person name="Liao X."/>
            <person name="Peng D."/>
            <person name="Ji J."/>
            <person name="Jenkins J."/>
            <person name="Williams M."/>
            <person name="Shu S."/>
            <person name="Plott C."/>
            <person name="Barry K."/>
            <person name="Rajasekar S."/>
            <person name="Grimwood J."/>
            <person name="Han X."/>
            <person name="Sun S."/>
            <person name="Hou Z."/>
            <person name="He W."/>
            <person name="Dai G."/>
            <person name="Sun C."/>
            <person name="Schmutz J."/>
            <person name="Leebens-Mack J.H."/>
            <person name="Li F.W."/>
            <person name="Wang L."/>
        </authorList>
    </citation>
    <scope>NUCLEOTIDE SEQUENCE [LARGE SCALE GENOMIC DNA]</scope>
    <source>
        <strain evidence="2">cv. PW_Plant_1</strain>
    </source>
</reference>
<keyword evidence="2" id="KW-1185">Reference proteome</keyword>
<protein>
    <submittedName>
        <fullName evidence="1">Uncharacterized protein</fullName>
    </submittedName>
</protein>
<organism evidence="1 2">
    <name type="scientific">Diphasiastrum complanatum</name>
    <name type="common">Issler's clubmoss</name>
    <name type="synonym">Lycopodium complanatum</name>
    <dbReference type="NCBI Taxonomy" id="34168"/>
    <lineage>
        <taxon>Eukaryota</taxon>
        <taxon>Viridiplantae</taxon>
        <taxon>Streptophyta</taxon>
        <taxon>Embryophyta</taxon>
        <taxon>Tracheophyta</taxon>
        <taxon>Lycopodiopsida</taxon>
        <taxon>Lycopodiales</taxon>
        <taxon>Lycopodiaceae</taxon>
        <taxon>Lycopodioideae</taxon>
        <taxon>Diphasiastrum</taxon>
    </lineage>
</organism>
<comment type="caution">
    <text evidence="1">The sequence shown here is derived from an EMBL/GenBank/DDBJ whole genome shotgun (WGS) entry which is preliminary data.</text>
</comment>
<name>A0ACC2ETN5_DIPCM</name>
<evidence type="ECO:0000313" key="1">
    <source>
        <dbReference type="EMBL" id="KAJ7569846.1"/>
    </source>
</evidence>
<proteinExistence type="predicted"/>
<accession>A0ACC2ETN5</accession>
<sequence length="191" mass="21283">MGNYMACASYPNTQVHAASSIWSNKVKVVLPNGTVEEFQTPMLVAELMLENPLCFVSKSNSSNVTPKPAAMPADARLELGQLYFLLPARALQSRNRSPCSYGASFEKFNSLQKTGSRPENPKETKLQQQRLTLESLLHLMDESDESSLPGSDDACVISLELQMAYHKYLVTRNKMWKPKLETIGETCVHAQ</sequence>